<feature type="non-terminal residue" evidence="1">
    <location>
        <position position="101"/>
    </location>
</feature>
<dbReference type="InParanoid" id="D2HHF8"/>
<organism evidence="1">
    <name type="scientific">Ailuropoda melanoleuca</name>
    <name type="common">Giant panda</name>
    <dbReference type="NCBI Taxonomy" id="9646"/>
    <lineage>
        <taxon>Eukaryota</taxon>
        <taxon>Metazoa</taxon>
        <taxon>Chordata</taxon>
        <taxon>Craniata</taxon>
        <taxon>Vertebrata</taxon>
        <taxon>Euteleostomi</taxon>
        <taxon>Mammalia</taxon>
        <taxon>Eutheria</taxon>
        <taxon>Laurasiatheria</taxon>
        <taxon>Carnivora</taxon>
        <taxon>Caniformia</taxon>
        <taxon>Ursidae</taxon>
        <taxon>Ailuropoda</taxon>
    </lineage>
</organism>
<gene>
    <name evidence="1" type="ORF">PANDA_010539</name>
</gene>
<name>D2HHF8_AILME</name>
<reference evidence="1" key="1">
    <citation type="journal article" date="2010" name="Nature">
        <title>The sequence and de novo assembly of the giant panda genome.</title>
        <authorList>
            <person name="Li R."/>
            <person name="Fan W."/>
            <person name="Tian G."/>
            <person name="Zhu H."/>
            <person name="He L."/>
            <person name="Cai J."/>
            <person name="Huang Q."/>
            <person name="Cai Q."/>
            <person name="Li B."/>
            <person name="Bai Y."/>
            <person name="Zhang Z."/>
            <person name="Zhang Y."/>
            <person name="Wang W."/>
            <person name="Li J."/>
            <person name="Wei F."/>
            <person name="Li H."/>
            <person name="Jian M."/>
            <person name="Li J."/>
            <person name="Zhang Z."/>
            <person name="Nielsen R."/>
            <person name="Li D."/>
            <person name="Gu W."/>
            <person name="Yang Z."/>
            <person name="Xuan Z."/>
            <person name="Ryder O.A."/>
            <person name="Leung F.C."/>
            <person name="Zhou Y."/>
            <person name="Cao J."/>
            <person name="Sun X."/>
            <person name="Fu Y."/>
            <person name="Fang X."/>
            <person name="Guo X."/>
            <person name="Wang B."/>
            <person name="Hou R."/>
            <person name="Shen F."/>
            <person name="Mu B."/>
            <person name="Ni P."/>
            <person name="Lin R."/>
            <person name="Qian W."/>
            <person name="Wang G."/>
            <person name="Yu C."/>
            <person name="Nie W."/>
            <person name="Wang J."/>
            <person name="Wu Z."/>
            <person name="Liang H."/>
            <person name="Min J."/>
            <person name="Wu Q."/>
            <person name="Cheng S."/>
            <person name="Ruan J."/>
            <person name="Wang M."/>
            <person name="Shi Z."/>
            <person name="Wen M."/>
            <person name="Liu B."/>
            <person name="Ren X."/>
            <person name="Zheng H."/>
            <person name="Dong D."/>
            <person name="Cook K."/>
            <person name="Shan G."/>
            <person name="Zhang H."/>
            <person name="Kosiol C."/>
            <person name="Xie X."/>
            <person name="Lu Z."/>
            <person name="Zheng H."/>
            <person name="Li Y."/>
            <person name="Steiner C.C."/>
            <person name="Lam T.T."/>
            <person name="Lin S."/>
            <person name="Zhang Q."/>
            <person name="Li G."/>
            <person name="Tian J."/>
            <person name="Gong T."/>
            <person name="Liu H."/>
            <person name="Zhang D."/>
            <person name="Fang L."/>
            <person name="Ye C."/>
            <person name="Zhang J."/>
            <person name="Hu W."/>
            <person name="Xu A."/>
            <person name="Ren Y."/>
            <person name="Zhang G."/>
            <person name="Bruford M.W."/>
            <person name="Li Q."/>
            <person name="Ma L."/>
            <person name="Guo Y."/>
            <person name="An N."/>
            <person name="Hu Y."/>
            <person name="Zheng Y."/>
            <person name="Shi Y."/>
            <person name="Li Z."/>
            <person name="Liu Q."/>
            <person name="Chen Y."/>
            <person name="Zhao J."/>
            <person name="Qu N."/>
            <person name="Zhao S."/>
            <person name="Tian F."/>
            <person name="Wang X."/>
            <person name="Wang H."/>
            <person name="Xu L."/>
            <person name="Liu X."/>
            <person name="Vinar T."/>
            <person name="Wang Y."/>
            <person name="Lam T.W."/>
            <person name="Yiu S.M."/>
            <person name="Liu S."/>
            <person name="Zhang H."/>
            <person name="Li D."/>
            <person name="Huang Y."/>
            <person name="Wang X."/>
            <person name="Yang G."/>
            <person name="Jiang Z."/>
            <person name="Wang J."/>
            <person name="Qin N."/>
            <person name="Li L."/>
            <person name="Li J."/>
            <person name="Bolund L."/>
            <person name="Kristiansen K."/>
            <person name="Wong G.K."/>
            <person name="Olson M."/>
            <person name="Zhang X."/>
            <person name="Li S."/>
            <person name="Yang H."/>
            <person name="Wang J."/>
            <person name="Wang J."/>
        </authorList>
    </citation>
    <scope>NUCLEOTIDE SEQUENCE [LARGE SCALE GENOMIC DNA]</scope>
</reference>
<accession>D2HHF8</accession>
<feature type="non-terminal residue" evidence="1">
    <location>
        <position position="1"/>
    </location>
</feature>
<evidence type="ECO:0000313" key="1">
    <source>
        <dbReference type="EMBL" id="EFB16783.1"/>
    </source>
</evidence>
<dbReference type="EMBL" id="GL192841">
    <property type="protein sequence ID" value="EFB16783.1"/>
    <property type="molecule type" value="Genomic_DNA"/>
</dbReference>
<dbReference type="AlphaFoldDB" id="D2HHF8"/>
<protein>
    <submittedName>
        <fullName evidence="1">Uncharacterized protein</fullName>
    </submittedName>
</protein>
<sequence length="101" mass="11029">LYFPKFANLRDEVLEEMVCTSDTLHTFVSRSPMSPGGFSMTHRGEGADSLLHVFPQLLTATVSAAVKLGQETAPCPLLIWPLEVTEVSLSEGPLPSLQISW</sequence>
<proteinExistence type="predicted"/>